<evidence type="ECO:0000313" key="3">
    <source>
        <dbReference type="EMBL" id="HIU92999.1"/>
    </source>
</evidence>
<dbReference type="Proteomes" id="UP000886748">
    <property type="component" value="Unassembled WGS sequence"/>
</dbReference>
<protein>
    <recommendedName>
        <fullName evidence="2">Glycine-rich domain-containing protein</fullName>
    </recommendedName>
</protein>
<reference evidence="3" key="2">
    <citation type="journal article" date="2021" name="PeerJ">
        <title>Extensive microbial diversity within the chicken gut microbiome revealed by metagenomics and culture.</title>
        <authorList>
            <person name="Gilroy R."/>
            <person name="Ravi A."/>
            <person name="Getino M."/>
            <person name="Pursley I."/>
            <person name="Horton D.L."/>
            <person name="Alikhan N.F."/>
            <person name="Baker D."/>
            <person name="Gharbi K."/>
            <person name="Hall N."/>
            <person name="Watson M."/>
            <person name="Adriaenssens E.M."/>
            <person name="Foster-Nyarko E."/>
            <person name="Jarju S."/>
            <person name="Secka A."/>
            <person name="Antonio M."/>
            <person name="Oren A."/>
            <person name="Chaudhuri R.R."/>
            <person name="La Ragione R."/>
            <person name="Hildebrand F."/>
            <person name="Pallen M.J."/>
        </authorList>
    </citation>
    <scope>NUCLEOTIDE SEQUENCE</scope>
    <source>
        <strain evidence="3">CHK154-7741</strain>
    </source>
</reference>
<evidence type="ECO:0000313" key="4">
    <source>
        <dbReference type="Proteomes" id="UP000886748"/>
    </source>
</evidence>
<dbReference type="Pfam" id="PF21722">
    <property type="entry name" value="Gly_rich_2"/>
    <property type="match status" value="1"/>
</dbReference>
<organism evidence="3 4">
    <name type="scientific">Candidatus Limenecus avicola</name>
    <dbReference type="NCBI Taxonomy" id="2840847"/>
    <lineage>
        <taxon>Bacteria</taxon>
        <taxon>Bacillati</taxon>
        <taxon>Bacillota</taxon>
        <taxon>Clostridia</taxon>
        <taxon>Eubacteriales</taxon>
        <taxon>Clostridiaceae</taxon>
        <taxon>Clostridiaceae incertae sedis</taxon>
        <taxon>Candidatus Limenecus</taxon>
    </lineage>
</organism>
<dbReference type="InterPro" id="IPR049304">
    <property type="entry name" value="Gly_rich_dom"/>
</dbReference>
<gene>
    <name evidence="3" type="ORF">IAD26_07695</name>
</gene>
<evidence type="ECO:0000256" key="1">
    <source>
        <dbReference type="SAM" id="MobiDB-lite"/>
    </source>
</evidence>
<feature type="region of interest" description="Disordered" evidence="1">
    <location>
        <begin position="434"/>
        <end position="453"/>
    </location>
</feature>
<proteinExistence type="predicted"/>
<accession>A0A9D1N0T5</accession>
<dbReference type="EMBL" id="DVOD01000055">
    <property type="protein sequence ID" value="HIU92999.1"/>
    <property type="molecule type" value="Genomic_DNA"/>
</dbReference>
<sequence length="675" mass="70831">MKRFITLMRRKTKAFSMAEALITLLIVCIIVLASVPVITKKRRNMDNSHGKYLCTLNSAGNYVEYYSRAAIGKEEDPDTWHEVTNSGYKDTVSWYNSDGQLLSKERFQCKFTPPPGARNFNVTVIGGGSGGRDGTSDYKELLNVTYPTSGSFTAKEENEYYNIILISGGGGGGGSPRDWNNGSAGYGGGGGAGGVIRAEELHLVKNASYSYSVGGGGAGGWGVMRGCCKPNKTDHDRAPSGGPSSFSGSNNGETVNFYIPGAQGGDSIGCTKKKCRGGGAGGGTSGNSITRQYASAKGSVVAYGGPSGAEGSQYCSGCGVLRTRSGGKNNVDSFQVDSNNYPIKYSYGSGGDGRGHGSVEYSGLAGSSGALIISQLNKLYGNGGNAGKISSRFVPSIEGHLVASIPLAAKSNEAGKQVVITAYKNKTNNGILARADGGALPGTNKEAPTDGEESPWTYKHAGLAAEQCSAVTNEGAGYETVQKEVQKCKKVGCELDEGYDVTFLKAFNTKAVVTNPEELPTMQSILPAGLANWSSNEDAYLDMVFEALPLSNASGTKLDAYLKSLNIYYVNWTQAQGLINADSSNLAQFDNADEFDNTGCFYDNNKLMYTKVCVSSYTDKKDDKVWHAGRRHQTCPAASDGQQFGAGGGGGNVGDIPGVYGKGGKGAPGAIIIEW</sequence>
<evidence type="ECO:0000259" key="2">
    <source>
        <dbReference type="Pfam" id="PF21722"/>
    </source>
</evidence>
<dbReference type="AlphaFoldDB" id="A0A9D1N0T5"/>
<comment type="caution">
    <text evidence="3">The sequence shown here is derived from an EMBL/GenBank/DDBJ whole genome shotgun (WGS) entry which is preliminary data.</text>
</comment>
<feature type="domain" description="Glycine-rich" evidence="2">
    <location>
        <begin position="149"/>
        <end position="373"/>
    </location>
</feature>
<name>A0A9D1N0T5_9CLOT</name>
<reference evidence="3" key="1">
    <citation type="submission" date="2020-10" db="EMBL/GenBank/DDBJ databases">
        <authorList>
            <person name="Gilroy R."/>
        </authorList>
    </citation>
    <scope>NUCLEOTIDE SEQUENCE</scope>
    <source>
        <strain evidence="3">CHK154-7741</strain>
    </source>
</reference>